<evidence type="ECO:0000259" key="7">
    <source>
        <dbReference type="Pfam" id="PF02687"/>
    </source>
</evidence>
<dbReference type="PIRSF" id="PIRSF018968">
    <property type="entry name" value="ABC_permease_BceB"/>
    <property type="match status" value="1"/>
</dbReference>
<keyword evidence="3 6" id="KW-0812">Transmembrane</keyword>
<dbReference type="EMBL" id="JAWHPR010000003">
    <property type="protein sequence ID" value="MDU8688594.1"/>
    <property type="molecule type" value="Genomic_DNA"/>
</dbReference>
<proteinExistence type="inferred from homology"/>
<feature type="transmembrane region" description="Helical" evidence="6">
    <location>
        <begin position="625"/>
        <end position="643"/>
    </location>
</feature>
<feature type="transmembrane region" description="Helical" evidence="6">
    <location>
        <begin position="294"/>
        <end position="319"/>
    </location>
</feature>
<keyword evidence="4 6" id="KW-1133">Transmembrane helix</keyword>
<evidence type="ECO:0000256" key="5">
    <source>
        <dbReference type="ARBA" id="ARBA00023136"/>
    </source>
</evidence>
<feature type="transmembrane region" description="Helical" evidence="6">
    <location>
        <begin position="534"/>
        <end position="554"/>
    </location>
</feature>
<feature type="transmembrane region" description="Helical" evidence="6">
    <location>
        <begin position="99"/>
        <end position="122"/>
    </location>
</feature>
<feature type="domain" description="ABC3 transporter permease C-terminal" evidence="7">
    <location>
        <begin position="60"/>
        <end position="173"/>
    </location>
</feature>
<evidence type="ECO:0000256" key="4">
    <source>
        <dbReference type="ARBA" id="ARBA00022989"/>
    </source>
</evidence>
<feature type="transmembrane region" description="Helical" evidence="6">
    <location>
        <begin position="200"/>
        <end position="222"/>
    </location>
</feature>
<feature type="transmembrane region" description="Helical" evidence="6">
    <location>
        <begin position="15"/>
        <end position="35"/>
    </location>
</feature>
<evidence type="ECO:0000256" key="1">
    <source>
        <dbReference type="ARBA" id="ARBA00004651"/>
    </source>
</evidence>
<comment type="caution">
    <text evidence="8">The sequence shown here is derived from an EMBL/GenBank/DDBJ whole genome shotgun (WGS) entry which is preliminary data.</text>
</comment>
<evidence type="ECO:0000313" key="9">
    <source>
        <dbReference type="Proteomes" id="UP001263246"/>
    </source>
</evidence>
<keyword evidence="9" id="KW-1185">Reference proteome</keyword>
<comment type="subcellular location">
    <subcellularLocation>
        <location evidence="1 6">Cell membrane</location>
        <topology evidence="1 6">Multi-pass membrane protein</topology>
    </subcellularLocation>
</comment>
<feature type="transmembrane region" description="Helical" evidence="6">
    <location>
        <begin position="234"/>
        <end position="257"/>
    </location>
</feature>
<comment type="similarity">
    <text evidence="6">Belongs to the ABC-4 integral membrane protein family.</text>
</comment>
<feature type="transmembrane region" description="Helical" evidence="6">
    <location>
        <begin position="590"/>
        <end position="613"/>
    </location>
</feature>
<organism evidence="8 9">
    <name type="scientific">Faecalibacterium wellingii</name>
    <dbReference type="NCBI Taxonomy" id="2929491"/>
    <lineage>
        <taxon>Bacteria</taxon>
        <taxon>Bacillati</taxon>
        <taxon>Bacillota</taxon>
        <taxon>Clostridia</taxon>
        <taxon>Eubacteriales</taxon>
        <taxon>Oscillospiraceae</taxon>
        <taxon>Faecalibacterium</taxon>
    </lineage>
</organism>
<dbReference type="InterPro" id="IPR027022">
    <property type="entry name" value="ABC_permease_BceB-typ"/>
</dbReference>
<evidence type="ECO:0000313" key="8">
    <source>
        <dbReference type="EMBL" id="MDU8688594.1"/>
    </source>
</evidence>
<dbReference type="PANTHER" id="PTHR46795">
    <property type="entry name" value="ABC TRANSPORTER PERMEASE-RELATED-RELATED"/>
    <property type="match status" value="1"/>
</dbReference>
<sequence length="657" mass="73067">MNLTTIALKNLKRNFSFYSLYLVSVSFVLMVYFCFTSFSMNEIIMAKISSDGRVEMMCSVVAVFIMAFVVFYMFYSNNFFMRRRMKELGIYALLGYRKVDMLCLLTIENIFICLGGLFIGILAGSLLHIGVTAGIVALLGLTIDMGAIPFINPHAVSLIFLFILAVLLTLTVSNAVLLLKSTLLDLVRLEKKVEKPVCPNIIFSVIGIISLLGGYALALDMVRGARSVWTTIGFYPIALLTLVLVVVGTVLSIYSFAPFVCQCIKNRHSVLYRENTIIVVPKFMHRIRSNAKSLILLVLLAAGTLAVFGATTLSVWYPYRAVERIIPSAIEYRIEDEQQSKDALEALAKALNGQECQVQETTLLKTTAISDHLPYEYNISGEEIRTPGFECMSLTDYNTLLSSQGKESTISELSDTECVLVKYRPDPENKDVGAVYRLNIGNGGTTDVTVVQTTLNNPIGFANSVATLLVSDRLYQTIASGQPEQITVVSINGGTTRSDGTAYTILKGAMPENIYLTSAWQRQTEIVQLNSSTYLLIAFATIIFLIATGSILYFQNLSAVSYDRDDYNILQRMGYSRDTIKRCVRRQIQIYFVIPYVMGMLHSIFAIVCYKSALMDDVLGQAGEVILPIALAIGIFSIIYFIYYQITKYSCYKAAIN</sequence>
<protein>
    <submittedName>
        <fullName evidence="8">ABC transporter permease</fullName>
    </submittedName>
</protein>
<name>A0ABU3TZ58_9FIRM</name>
<dbReference type="Proteomes" id="UP001263246">
    <property type="component" value="Unassembled WGS sequence"/>
</dbReference>
<evidence type="ECO:0000256" key="2">
    <source>
        <dbReference type="ARBA" id="ARBA00022475"/>
    </source>
</evidence>
<feature type="transmembrane region" description="Helical" evidence="6">
    <location>
        <begin position="56"/>
        <end position="75"/>
    </location>
</feature>
<keyword evidence="6" id="KW-0813">Transport</keyword>
<dbReference type="InterPro" id="IPR052536">
    <property type="entry name" value="ABC-4_Integral_Memb_Prot"/>
</dbReference>
<keyword evidence="2 6" id="KW-1003">Cell membrane</keyword>
<evidence type="ECO:0000256" key="3">
    <source>
        <dbReference type="ARBA" id="ARBA00022692"/>
    </source>
</evidence>
<feature type="transmembrane region" description="Helical" evidence="6">
    <location>
        <begin position="157"/>
        <end position="179"/>
    </location>
</feature>
<gene>
    <name evidence="8" type="ORF">RX402_07525</name>
</gene>
<keyword evidence="5 6" id="KW-0472">Membrane</keyword>
<accession>A0ABU3TZ58</accession>
<dbReference type="PANTHER" id="PTHR46795:SF3">
    <property type="entry name" value="ABC TRANSPORTER PERMEASE"/>
    <property type="match status" value="1"/>
</dbReference>
<evidence type="ECO:0000256" key="6">
    <source>
        <dbReference type="PIRNR" id="PIRNR018968"/>
    </source>
</evidence>
<dbReference type="InterPro" id="IPR003838">
    <property type="entry name" value="ABC3_permease_C"/>
</dbReference>
<dbReference type="RefSeq" id="WP_249236852.1">
    <property type="nucleotide sequence ID" value="NZ_CP094473.1"/>
</dbReference>
<dbReference type="Pfam" id="PF02687">
    <property type="entry name" value="FtsX"/>
    <property type="match status" value="1"/>
</dbReference>
<reference evidence="8 9" key="1">
    <citation type="submission" date="2023-10" db="EMBL/GenBank/DDBJ databases">
        <title>Host Genetic Regulation of Human Gut Microbial Structural Variation.</title>
        <authorList>
            <person name="Harmsen H.J.M."/>
        </authorList>
    </citation>
    <scope>NUCLEOTIDE SEQUENCE [LARGE SCALE GENOMIC DNA]</scope>
    <source>
        <strain evidence="8 9">HTF-F</strain>
    </source>
</reference>